<feature type="region of interest" description="Disordered" evidence="1">
    <location>
        <begin position="1114"/>
        <end position="1190"/>
    </location>
</feature>
<gene>
    <name evidence="2" type="ORF">ALC62_08299</name>
</gene>
<feature type="region of interest" description="Disordered" evidence="1">
    <location>
        <begin position="1"/>
        <end position="175"/>
    </location>
</feature>
<feature type="region of interest" description="Disordered" evidence="1">
    <location>
        <begin position="372"/>
        <end position="410"/>
    </location>
</feature>
<feature type="compositionally biased region" description="Polar residues" evidence="1">
    <location>
        <begin position="372"/>
        <end position="388"/>
    </location>
</feature>
<feature type="non-terminal residue" evidence="2">
    <location>
        <position position="1"/>
    </location>
</feature>
<feature type="compositionally biased region" description="Polar residues" evidence="1">
    <location>
        <begin position="1247"/>
        <end position="1262"/>
    </location>
</feature>
<feature type="region of interest" description="Disordered" evidence="1">
    <location>
        <begin position="1244"/>
        <end position="1265"/>
    </location>
</feature>
<feature type="region of interest" description="Disordered" evidence="1">
    <location>
        <begin position="858"/>
        <end position="903"/>
    </location>
</feature>
<dbReference type="Proteomes" id="UP000078542">
    <property type="component" value="Unassembled WGS sequence"/>
</dbReference>
<dbReference type="EMBL" id="KQ977642">
    <property type="protein sequence ID" value="KYN01073.1"/>
    <property type="molecule type" value="Genomic_DNA"/>
</dbReference>
<feature type="region of interest" description="Disordered" evidence="1">
    <location>
        <begin position="925"/>
        <end position="998"/>
    </location>
</feature>
<evidence type="ECO:0000313" key="2">
    <source>
        <dbReference type="EMBL" id="KYN01073.1"/>
    </source>
</evidence>
<feature type="compositionally biased region" description="Basic residues" evidence="1">
    <location>
        <begin position="18"/>
        <end position="29"/>
    </location>
</feature>
<evidence type="ECO:0000313" key="3">
    <source>
        <dbReference type="Proteomes" id="UP000078542"/>
    </source>
</evidence>
<feature type="compositionally biased region" description="Polar residues" evidence="1">
    <location>
        <begin position="237"/>
        <end position="251"/>
    </location>
</feature>
<feature type="compositionally biased region" description="Basic residues" evidence="1">
    <location>
        <begin position="947"/>
        <end position="956"/>
    </location>
</feature>
<feature type="compositionally biased region" description="Basic and acidic residues" evidence="1">
    <location>
        <begin position="1146"/>
        <end position="1158"/>
    </location>
</feature>
<name>A0A195CK35_9HYME</name>
<feature type="compositionally biased region" description="Basic and acidic residues" evidence="1">
    <location>
        <begin position="972"/>
        <end position="998"/>
    </location>
</feature>
<proteinExistence type="predicted"/>
<feature type="compositionally biased region" description="Polar residues" evidence="1">
    <location>
        <begin position="166"/>
        <end position="175"/>
    </location>
</feature>
<feature type="compositionally biased region" description="Polar residues" evidence="1">
    <location>
        <begin position="548"/>
        <end position="559"/>
    </location>
</feature>
<sequence>IGRMQTRMLTVQSVVHSPLRRSSRIKKNKYSPGSESDSSMSSVQTTQSTRIRTAAMDSTTSDTKRLRTRKNSVSSEIEIDIDVPRTPGKRTKRQSSGSASLVSTPTRINTRATSKRFIRAGSEATSPLPATRITRRTRAKSTELESSTKSKSRSSSPAKTHRQASVLPSGSQIKQQIELDDRIPYIRLDSTIVETDEVSNSGNSDSSPRQSLYQRLHQINRKLQSMIKDEVEDHSNETSTDLSKSSETLQLSEKKDETQTEDITGETAENTENTFDEVQKKFEKTPTSNKSTNEGFSAHSSPNDENFAKENAEIVENLSDIDKSLLDMRDTTKETEVMSKDLSDTSIEEQKSDKENHTLNIISDVAEKIMQSKATPNKSFTSPSMNKSLNEETKSMKIENLSKRRRSRESTEVVIKYSDLSKETTDSSQEKMDISIKYTNSSATEKNILLYDSIEIIDGVTNKDEISKIENANTSTYNEDAMEVINKLDKTDKKECTVTDDKNSNKIKSNKVDKTLRLSADLMSKQISDSNEIKLVLEKQSPHRNDNEVSPNVAHSKSNQSVNLQISADSAIVIDKQSALTQDEIIDSTDSVEQDQENLLKYDTESTSNILLETNNSTHDDSNDMIIQDNQFTDVTKASKKSTMDILFDKTDSKDVLSEKVKPNLKRKSTDNLEGEKESLQTETTRKDQETVNISDDISDDDDAGINLFQDIPADKWKEKNDVNIDSVQSTSQLVEEVENESEAENCLILINKKAWLAAETIKAVKETESFEYDSDDTVLLKSRLDASQANCDIEKLTAIDELPSDTDLNKTNEKQIKKQKSRTMKRLVSEIDEDIFEYAKDEDNLISVDKSLNESKTALNRTNDRSISRLNKSEQSTKTKGRSTKENNESDKEIEDDTNELNRSSLINKNNISLQKLTKQRTSLNKSFKGISSSEKKLDDTTASTTKKKLYKKKHSLDQLNESTDDNATESDERNVSIEGCSKKRENTSNRSMDQETKKTIQLYDDESDNSDISTNIVAANLGFKSYSTIANMGSDSDDFNIPNIFTPTKSESSINANSIDSDINREYNLDGTEVKLSDDIAADECRASELEFSDSDDNGSDLAGFIVDDIETENEEEEHDSKEDNDTEVENEEAENDNEEDSKDVDYVVQKEKVEDEKEEANFNTELNIENKNEDNEDKSSMNRNDETILEDLVNSDLSIKKKKKKKSLMKENETVLSDTSNLISSSFKKKRMLDPRYSKDVAEQNFSEQSNEFKSSAKSSKSRVLMDFSTPKLNTCKKLELDETFETTPENKCNKSSNKIKATQDISVKDVSKKNLTLNEDISLKKLNDSNKKKISSNFSSILLEKLGETSCSKSSKIELSKTMSINNETPRLKHLKKEKLNESAPTKLKYNTETNSSQKESSAEKNIKEIKIKEKNKAEVPDSIISSNDNIIQSCKKKQKKRKRQELSNKNINDEILSEDITELNVPKRKKIKLIQSTVVEDNICKDTCQINKKKKKKDKIKKDLTDKTLSENAIETNISKKKPVKLAQLSIEDNTREITKQEVLKNHIIREVLFKELMKLKSLKKKKRDKLIQLPIVEDNIRKDVGQINERKKKKKKQDTSEESVVMVKPLSTDVTKIKIPKKKKLAKLTQLSTEDNIREDTCQINKNDKKKKQIKIVENTNVNEHNMLQNIREKRTELSQHKKKNKIINSSELNLLTAKQEQQVKKKIKQQETVESIETLQTEKKKKKKKKEEEEKNTLPVKIPVSKLKSKQILLPNKLRLKKSALGISESKNVFCNTKELDKAIDGTKMCIKESRPKKKRNRSEDVENALYMNVPTKKPKREVKEESKSLPSGLNRLPDDVIENLADVPMKVKKRQKTLRNKKKIVSSTTTSKSKATTADCDNTLNTSDYTTQFHIVNLKETKKQSLKGAAAAISFRQRVLNKNNREPISSYMMFREKMSHAK</sequence>
<feature type="compositionally biased region" description="Polar residues" evidence="1">
    <location>
        <begin position="94"/>
        <end position="112"/>
    </location>
</feature>
<feature type="compositionally biased region" description="Basic and acidic residues" evidence="1">
    <location>
        <begin position="1171"/>
        <end position="1189"/>
    </location>
</feature>
<feature type="region of interest" description="Disordered" evidence="1">
    <location>
        <begin position="1380"/>
        <end position="1409"/>
    </location>
</feature>
<organism evidence="2 3">
    <name type="scientific">Cyphomyrmex costatus</name>
    <dbReference type="NCBI Taxonomy" id="456900"/>
    <lineage>
        <taxon>Eukaryota</taxon>
        <taxon>Metazoa</taxon>
        <taxon>Ecdysozoa</taxon>
        <taxon>Arthropoda</taxon>
        <taxon>Hexapoda</taxon>
        <taxon>Insecta</taxon>
        <taxon>Pterygota</taxon>
        <taxon>Neoptera</taxon>
        <taxon>Endopterygota</taxon>
        <taxon>Hymenoptera</taxon>
        <taxon>Apocrita</taxon>
        <taxon>Aculeata</taxon>
        <taxon>Formicoidea</taxon>
        <taxon>Formicidae</taxon>
        <taxon>Myrmicinae</taxon>
        <taxon>Cyphomyrmex</taxon>
    </lineage>
</organism>
<evidence type="ECO:0000256" key="1">
    <source>
        <dbReference type="SAM" id="MobiDB-lite"/>
    </source>
</evidence>
<feature type="region of interest" description="Disordered" evidence="1">
    <location>
        <begin position="335"/>
        <end position="356"/>
    </location>
</feature>
<feature type="region of interest" description="Disordered" evidence="1">
    <location>
        <begin position="539"/>
        <end position="559"/>
    </location>
</feature>
<feature type="compositionally biased region" description="Low complexity" evidence="1">
    <location>
        <begin position="31"/>
        <end position="49"/>
    </location>
</feature>
<keyword evidence="3" id="KW-1185">Reference proteome</keyword>
<accession>A0A195CK35</accession>
<reference evidence="2 3" key="1">
    <citation type="submission" date="2016-03" db="EMBL/GenBank/DDBJ databases">
        <title>Cyphomyrmex costatus WGS genome.</title>
        <authorList>
            <person name="Nygaard S."/>
            <person name="Hu H."/>
            <person name="Boomsma J."/>
            <person name="Zhang G."/>
        </authorList>
    </citation>
    <scope>NUCLEOTIDE SEQUENCE [LARGE SCALE GENOMIC DNA]</scope>
    <source>
        <strain evidence="2">MS0001</strain>
        <tissue evidence="2">Whole body</tissue>
    </source>
</reference>
<feature type="region of interest" description="Disordered" evidence="1">
    <location>
        <begin position="231"/>
        <end position="305"/>
    </location>
</feature>
<feature type="region of interest" description="Disordered" evidence="1">
    <location>
        <begin position="665"/>
        <end position="690"/>
    </location>
</feature>
<feature type="compositionally biased region" description="Acidic residues" evidence="1">
    <location>
        <begin position="1127"/>
        <end position="1145"/>
    </location>
</feature>
<protein>
    <submittedName>
        <fullName evidence="2">Uncharacterized protein</fullName>
    </submittedName>
</protein>
<feature type="compositionally biased region" description="Polar residues" evidence="1">
    <location>
        <begin position="285"/>
        <end position="304"/>
    </location>
</feature>
<feature type="compositionally biased region" description="Polar residues" evidence="1">
    <location>
        <begin position="925"/>
        <end position="934"/>
    </location>
</feature>
<feature type="compositionally biased region" description="Basic and acidic residues" evidence="1">
    <location>
        <begin position="863"/>
        <end position="892"/>
    </location>
</feature>
<feature type="compositionally biased region" description="Polar residues" evidence="1">
    <location>
        <begin position="1393"/>
        <end position="1402"/>
    </location>
</feature>
<feature type="compositionally biased region" description="Basic and acidic residues" evidence="1">
    <location>
        <begin position="389"/>
        <end position="402"/>
    </location>
</feature>
<dbReference type="STRING" id="456900.A0A195CK35"/>